<comment type="caution">
    <text evidence="2">The sequence shown here is derived from an EMBL/GenBank/DDBJ whole genome shotgun (WGS) entry which is preliminary data.</text>
</comment>
<dbReference type="OrthoDB" id="796858at2"/>
<accession>A0A0A2LZP6</accession>
<evidence type="ECO:0000256" key="1">
    <source>
        <dbReference type="SAM" id="SignalP"/>
    </source>
</evidence>
<dbReference type="AlphaFoldDB" id="A0A0A2LZP6"/>
<evidence type="ECO:0000313" key="2">
    <source>
        <dbReference type="EMBL" id="KGO84648.1"/>
    </source>
</evidence>
<dbReference type="eggNOG" id="ENOG5033MI3">
    <property type="taxonomic scope" value="Bacteria"/>
</dbReference>
<protein>
    <recommendedName>
        <fullName evidence="4">Outer membrane protein beta-barrel domain-containing protein</fullName>
    </recommendedName>
</protein>
<dbReference type="RefSeq" id="WP_020214994.1">
    <property type="nucleotide sequence ID" value="NZ_JRLX01000044.1"/>
</dbReference>
<name>A0A0A2LZP6_9FLAO</name>
<dbReference type="STRING" id="1121895.GCA_000378485_03816"/>
<dbReference type="EMBL" id="JRLX01000044">
    <property type="protein sequence ID" value="KGO84648.1"/>
    <property type="molecule type" value="Genomic_DNA"/>
</dbReference>
<evidence type="ECO:0000313" key="3">
    <source>
        <dbReference type="Proteomes" id="UP000030152"/>
    </source>
</evidence>
<proteinExistence type="predicted"/>
<sequence>MSKLYFTLAFTLLAAFGTINGQENLTDSLPTDSIAPVKTNPILFADVYFGGAGGSSHGFSAAGTLNYQYKKHLFTARVGQLSSYRTRLLSPVLPFPLVRLQESVDEYALLYGRRYIAENRAFSFSAGVAFVSRKHFVVNEDNAFYVRENAFGLPFEASIKWFKRRRVPYHIYGIIPIGKPTAFGNSFGFKVLGNVSKTTFVGIGVTFGFGYHKYY</sequence>
<evidence type="ECO:0008006" key="4">
    <source>
        <dbReference type="Google" id="ProtNLM"/>
    </source>
</evidence>
<feature type="chain" id="PRO_5001991464" description="Outer membrane protein beta-barrel domain-containing protein" evidence="1">
    <location>
        <begin position="22"/>
        <end position="215"/>
    </location>
</feature>
<gene>
    <name evidence="2" type="ORF">Q765_20540</name>
</gene>
<reference evidence="2 3" key="1">
    <citation type="submission" date="2013-09" db="EMBL/GenBank/DDBJ databases">
        <authorList>
            <person name="Zeng Z."/>
            <person name="Chen C."/>
        </authorList>
    </citation>
    <scope>NUCLEOTIDE SEQUENCE [LARGE SCALE GENOMIC DNA]</scope>
    <source>
        <strain evidence="2 3">WB 3.3-2</strain>
    </source>
</reference>
<keyword evidence="1" id="KW-0732">Signal</keyword>
<dbReference type="Proteomes" id="UP000030152">
    <property type="component" value="Unassembled WGS sequence"/>
</dbReference>
<organism evidence="2 3">
    <name type="scientific">Flavobacterium rivuli WB 3.3-2 = DSM 21788</name>
    <dbReference type="NCBI Taxonomy" id="1121895"/>
    <lineage>
        <taxon>Bacteria</taxon>
        <taxon>Pseudomonadati</taxon>
        <taxon>Bacteroidota</taxon>
        <taxon>Flavobacteriia</taxon>
        <taxon>Flavobacteriales</taxon>
        <taxon>Flavobacteriaceae</taxon>
        <taxon>Flavobacterium</taxon>
    </lineage>
</organism>
<feature type="signal peptide" evidence="1">
    <location>
        <begin position="1"/>
        <end position="21"/>
    </location>
</feature>
<keyword evidence="3" id="KW-1185">Reference proteome</keyword>